<dbReference type="eggNOG" id="COG5341">
    <property type="taxonomic scope" value="Bacteria"/>
</dbReference>
<dbReference type="EMBL" id="CP000724">
    <property type="protein sequence ID" value="ABR50405.1"/>
    <property type="molecule type" value="Genomic_DNA"/>
</dbReference>
<name>A6TW37_ALKMQ</name>
<evidence type="ECO:0000313" key="2">
    <source>
        <dbReference type="EMBL" id="ABR50405.1"/>
    </source>
</evidence>
<dbReference type="Pfam" id="PF07009">
    <property type="entry name" value="NusG_II"/>
    <property type="match status" value="1"/>
</dbReference>
<dbReference type="CDD" id="cd09846">
    <property type="entry name" value="DUF1312"/>
    <property type="match status" value="1"/>
</dbReference>
<dbReference type="Gene3D" id="2.60.320.10">
    <property type="entry name" value="N-utilization substance G protein NusG, insert domain"/>
    <property type="match status" value="1"/>
</dbReference>
<dbReference type="KEGG" id="amt:Amet_4331"/>
<evidence type="ECO:0000256" key="1">
    <source>
        <dbReference type="SAM" id="Phobius"/>
    </source>
</evidence>
<protein>
    <submittedName>
        <fullName evidence="2">Uncharacterized protein</fullName>
    </submittedName>
</protein>
<gene>
    <name evidence="2" type="ordered locus">Amet_4331</name>
</gene>
<dbReference type="Proteomes" id="UP000001572">
    <property type="component" value="Chromosome"/>
</dbReference>
<accession>A6TW37</accession>
<sequence length="127" mass="14367">MKKADLYILSLIVFAAVGMYGFNEIFVYQTTDGQELTAVIEANNELVREIKLSDVTEPEVFTIEQRGYVNEIFVEPGRIAMGYANCPEPDHYHNNWISRPNEMLVCLPNFVVIRIKGSDALVDGVTH</sequence>
<organism evidence="2 3">
    <name type="scientific">Alkaliphilus metalliredigens (strain QYMF)</name>
    <dbReference type="NCBI Taxonomy" id="293826"/>
    <lineage>
        <taxon>Bacteria</taxon>
        <taxon>Bacillati</taxon>
        <taxon>Bacillota</taxon>
        <taxon>Clostridia</taxon>
        <taxon>Peptostreptococcales</taxon>
        <taxon>Natronincolaceae</taxon>
        <taxon>Alkaliphilus</taxon>
    </lineage>
</organism>
<evidence type="ECO:0000313" key="3">
    <source>
        <dbReference type="Proteomes" id="UP000001572"/>
    </source>
</evidence>
<keyword evidence="1" id="KW-0812">Transmembrane</keyword>
<dbReference type="RefSeq" id="WP_012065352.1">
    <property type="nucleotide sequence ID" value="NC_009633.1"/>
</dbReference>
<dbReference type="HOGENOM" id="CLU_130936_1_2_9"/>
<feature type="transmembrane region" description="Helical" evidence="1">
    <location>
        <begin position="6"/>
        <end position="22"/>
    </location>
</feature>
<keyword evidence="1" id="KW-0472">Membrane</keyword>
<proteinExistence type="predicted"/>
<keyword evidence="3" id="KW-1185">Reference proteome</keyword>
<keyword evidence="1" id="KW-1133">Transmembrane helix</keyword>
<dbReference type="OrthoDB" id="47603at2"/>
<dbReference type="InterPro" id="IPR038690">
    <property type="entry name" value="NusG_2_sf"/>
</dbReference>
<dbReference type="AlphaFoldDB" id="A6TW37"/>
<reference evidence="3" key="1">
    <citation type="journal article" date="2016" name="Genome Announc.">
        <title>Complete genome sequence of Alkaliphilus metalliredigens strain QYMF, an alkaliphilic and metal-reducing bacterium isolated from borax-contaminated leachate ponds.</title>
        <authorList>
            <person name="Hwang C."/>
            <person name="Copeland A."/>
            <person name="Lucas S."/>
            <person name="Lapidus A."/>
            <person name="Barry K."/>
            <person name="Detter J.C."/>
            <person name="Glavina Del Rio T."/>
            <person name="Hammon N."/>
            <person name="Israni S."/>
            <person name="Dalin E."/>
            <person name="Tice H."/>
            <person name="Pitluck S."/>
            <person name="Chertkov O."/>
            <person name="Brettin T."/>
            <person name="Bruce D."/>
            <person name="Han C."/>
            <person name="Schmutz J."/>
            <person name="Larimer F."/>
            <person name="Land M.L."/>
            <person name="Hauser L."/>
            <person name="Kyrpides N."/>
            <person name="Mikhailova N."/>
            <person name="Ye Q."/>
            <person name="Zhou J."/>
            <person name="Richardson P."/>
            <person name="Fields M.W."/>
        </authorList>
    </citation>
    <scope>NUCLEOTIDE SEQUENCE [LARGE SCALE GENOMIC DNA]</scope>
    <source>
        <strain evidence="3">QYMF</strain>
    </source>
</reference>
<dbReference type="STRING" id="293826.Amet_4331"/>